<dbReference type="GO" id="GO:0000140">
    <property type="term" value="F:acylglycerone-phosphate reductase (NADP+) activity"/>
    <property type="evidence" value="ECO:0007669"/>
    <property type="project" value="TreeGrafter"/>
</dbReference>
<dbReference type="PANTHER" id="PTHR44169">
    <property type="entry name" value="NADPH-DEPENDENT 1-ACYLDIHYDROXYACETONE PHOSPHATE REDUCTASE"/>
    <property type="match status" value="1"/>
</dbReference>
<evidence type="ECO:0000313" key="4">
    <source>
        <dbReference type="Proteomes" id="UP000799428"/>
    </source>
</evidence>
<comment type="similarity">
    <text evidence="1">Belongs to the short-chain dehydrogenases/reductases (SDR) family.</text>
</comment>
<dbReference type="AlphaFoldDB" id="A0A6G1K194"/>
<dbReference type="GO" id="GO:0005783">
    <property type="term" value="C:endoplasmic reticulum"/>
    <property type="evidence" value="ECO:0007669"/>
    <property type="project" value="TreeGrafter"/>
</dbReference>
<dbReference type="EMBL" id="MU005776">
    <property type="protein sequence ID" value="KAF2706167.1"/>
    <property type="molecule type" value="Genomic_DNA"/>
</dbReference>
<dbReference type="PANTHER" id="PTHR44169:SF6">
    <property type="entry name" value="NADPH-DEPENDENT 1-ACYLDIHYDROXYACETONE PHOSPHATE REDUCTASE"/>
    <property type="match status" value="1"/>
</dbReference>
<dbReference type="GO" id="GO:0019433">
    <property type="term" value="P:triglyceride catabolic process"/>
    <property type="evidence" value="ECO:0007669"/>
    <property type="project" value="TreeGrafter"/>
</dbReference>
<reference evidence="3" key="1">
    <citation type="journal article" date="2020" name="Stud. Mycol.">
        <title>101 Dothideomycetes genomes: a test case for predicting lifestyles and emergence of pathogens.</title>
        <authorList>
            <person name="Haridas S."/>
            <person name="Albert R."/>
            <person name="Binder M."/>
            <person name="Bloem J."/>
            <person name="Labutti K."/>
            <person name="Salamov A."/>
            <person name="Andreopoulos B."/>
            <person name="Baker S."/>
            <person name="Barry K."/>
            <person name="Bills G."/>
            <person name="Bluhm B."/>
            <person name="Cannon C."/>
            <person name="Castanera R."/>
            <person name="Culley D."/>
            <person name="Daum C."/>
            <person name="Ezra D."/>
            <person name="Gonzalez J."/>
            <person name="Henrissat B."/>
            <person name="Kuo A."/>
            <person name="Liang C."/>
            <person name="Lipzen A."/>
            <person name="Lutzoni F."/>
            <person name="Magnuson J."/>
            <person name="Mondo S."/>
            <person name="Nolan M."/>
            <person name="Ohm R."/>
            <person name="Pangilinan J."/>
            <person name="Park H.-J."/>
            <person name="Ramirez L."/>
            <person name="Alfaro M."/>
            <person name="Sun H."/>
            <person name="Tritt A."/>
            <person name="Yoshinaga Y."/>
            <person name="Zwiers L.-H."/>
            <person name="Turgeon B."/>
            <person name="Goodwin S."/>
            <person name="Spatafora J."/>
            <person name="Crous P."/>
            <person name="Grigoriev I."/>
        </authorList>
    </citation>
    <scope>NUCLEOTIDE SEQUENCE</scope>
    <source>
        <strain evidence="3">CBS 279.74</strain>
    </source>
</reference>
<dbReference type="GO" id="GO:0006654">
    <property type="term" value="P:phosphatidic acid biosynthetic process"/>
    <property type="evidence" value="ECO:0007669"/>
    <property type="project" value="TreeGrafter"/>
</dbReference>
<dbReference type="GO" id="GO:0004806">
    <property type="term" value="F:triacylglycerol lipase activity"/>
    <property type="evidence" value="ECO:0007669"/>
    <property type="project" value="TreeGrafter"/>
</dbReference>
<organism evidence="3 4">
    <name type="scientific">Pleomassaria siparia CBS 279.74</name>
    <dbReference type="NCBI Taxonomy" id="1314801"/>
    <lineage>
        <taxon>Eukaryota</taxon>
        <taxon>Fungi</taxon>
        <taxon>Dikarya</taxon>
        <taxon>Ascomycota</taxon>
        <taxon>Pezizomycotina</taxon>
        <taxon>Dothideomycetes</taxon>
        <taxon>Pleosporomycetidae</taxon>
        <taxon>Pleosporales</taxon>
        <taxon>Pleomassariaceae</taxon>
        <taxon>Pleomassaria</taxon>
    </lineage>
</organism>
<proteinExistence type="inferred from homology"/>
<dbReference type="GO" id="GO:0005811">
    <property type="term" value="C:lipid droplet"/>
    <property type="evidence" value="ECO:0007669"/>
    <property type="project" value="TreeGrafter"/>
</dbReference>
<evidence type="ECO:0000313" key="3">
    <source>
        <dbReference type="EMBL" id="KAF2706167.1"/>
    </source>
</evidence>
<keyword evidence="4" id="KW-1185">Reference proteome</keyword>
<sequence>MRLKLVPLGISVISLVTGAVTTNLMTNGSIPKLSDTSLFKLAEKEITALARGEDGNPRMAVDTFAKKVVNNVLSSARGKLWRGQIALIIY</sequence>
<name>A0A6G1K194_9PLEO</name>
<dbReference type="Proteomes" id="UP000799428">
    <property type="component" value="Unassembled WGS sequence"/>
</dbReference>
<accession>A0A6G1K194</accession>
<protein>
    <submittedName>
        <fullName evidence="3">Uncharacterized protein</fullName>
    </submittedName>
</protein>
<evidence type="ECO:0000256" key="2">
    <source>
        <dbReference type="ARBA" id="ARBA00023002"/>
    </source>
</evidence>
<keyword evidence="2" id="KW-0560">Oxidoreductase</keyword>
<evidence type="ECO:0000256" key="1">
    <source>
        <dbReference type="ARBA" id="ARBA00006484"/>
    </source>
</evidence>
<dbReference type="OrthoDB" id="2102561at2759"/>
<gene>
    <name evidence="3" type="ORF">K504DRAFT_493346</name>
</gene>